<accession>A0A5C5ZE69</accession>
<feature type="transmembrane region" description="Helical" evidence="1">
    <location>
        <begin position="6"/>
        <end position="23"/>
    </location>
</feature>
<comment type="caution">
    <text evidence="2">The sequence shown here is derived from an EMBL/GenBank/DDBJ whole genome shotgun (WGS) entry which is preliminary data.</text>
</comment>
<keyword evidence="1" id="KW-0812">Transmembrane</keyword>
<evidence type="ECO:0000313" key="3">
    <source>
        <dbReference type="Proteomes" id="UP000318478"/>
    </source>
</evidence>
<evidence type="ECO:0008006" key="4">
    <source>
        <dbReference type="Google" id="ProtNLM"/>
    </source>
</evidence>
<sequence>MESVLPIIVIAAVVALIIVAAVASHRAAKARRDALAALAAARGWTFSPDRDRNHDDHFRQFRQFRQGNGRYAYNSVFGAMKLNDRELPIKLGDFHYETHSTNSKGQSTTHHHHFSYLLSELPSAATPDVTIRPEGVFDKVGAFFGFDDIDFESSEFSNKFHVSSDDKRFAYAIVHPRMMEFLLATRGPTLILSQGHALVTQGGTWKPEEFAPSVEWLEMFFDRWPDHVLADLKSRA</sequence>
<keyword evidence="1" id="KW-0472">Membrane</keyword>
<gene>
    <name evidence="2" type="ORF">Pla123a_02530</name>
</gene>
<keyword evidence="1" id="KW-1133">Transmembrane helix</keyword>
<dbReference type="EMBL" id="SJPO01000001">
    <property type="protein sequence ID" value="TWT85446.1"/>
    <property type="molecule type" value="Genomic_DNA"/>
</dbReference>
<dbReference type="Proteomes" id="UP000318478">
    <property type="component" value="Unassembled WGS sequence"/>
</dbReference>
<name>A0A5C5ZE69_9BACT</name>
<proteinExistence type="predicted"/>
<protein>
    <recommendedName>
        <fullName evidence="4">DUF3137 domain-containing protein</fullName>
    </recommendedName>
</protein>
<organism evidence="2 3">
    <name type="scientific">Posidoniimonas polymericola</name>
    <dbReference type="NCBI Taxonomy" id="2528002"/>
    <lineage>
        <taxon>Bacteria</taxon>
        <taxon>Pseudomonadati</taxon>
        <taxon>Planctomycetota</taxon>
        <taxon>Planctomycetia</taxon>
        <taxon>Pirellulales</taxon>
        <taxon>Lacipirellulaceae</taxon>
        <taxon>Posidoniimonas</taxon>
    </lineage>
</organism>
<keyword evidence="3" id="KW-1185">Reference proteome</keyword>
<dbReference type="AlphaFoldDB" id="A0A5C5ZE69"/>
<evidence type="ECO:0000313" key="2">
    <source>
        <dbReference type="EMBL" id="TWT85446.1"/>
    </source>
</evidence>
<evidence type="ECO:0000256" key="1">
    <source>
        <dbReference type="SAM" id="Phobius"/>
    </source>
</evidence>
<dbReference type="RefSeq" id="WP_146583708.1">
    <property type="nucleotide sequence ID" value="NZ_SJPO01000001.1"/>
</dbReference>
<reference evidence="2 3" key="1">
    <citation type="submission" date="2019-02" db="EMBL/GenBank/DDBJ databases">
        <title>Deep-cultivation of Planctomycetes and their phenomic and genomic characterization uncovers novel biology.</title>
        <authorList>
            <person name="Wiegand S."/>
            <person name="Jogler M."/>
            <person name="Boedeker C."/>
            <person name="Pinto D."/>
            <person name="Vollmers J."/>
            <person name="Rivas-Marin E."/>
            <person name="Kohn T."/>
            <person name="Peeters S.H."/>
            <person name="Heuer A."/>
            <person name="Rast P."/>
            <person name="Oberbeckmann S."/>
            <person name="Bunk B."/>
            <person name="Jeske O."/>
            <person name="Meyerdierks A."/>
            <person name="Storesund J.E."/>
            <person name="Kallscheuer N."/>
            <person name="Luecker S."/>
            <person name="Lage O.M."/>
            <person name="Pohl T."/>
            <person name="Merkel B.J."/>
            <person name="Hornburger P."/>
            <person name="Mueller R.-W."/>
            <person name="Bruemmer F."/>
            <person name="Labrenz M."/>
            <person name="Spormann A.M."/>
            <person name="Op Den Camp H."/>
            <person name="Overmann J."/>
            <person name="Amann R."/>
            <person name="Jetten M.S.M."/>
            <person name="Mascher T."/>
            <person name="Medema M.H."/>
            <person name="Devos D.P."/>
            <person name="Kaster A.-K."/>
            <person name="Ovreas L."/>
            <person name="Rohde M."/>
            <person name="Galperin M.Y."/>
            <person name="Jogler C."/>
        </authorList>
    </citation>
    <scope>NUCLEOTIDE SEQUENCE [LARGE SCALE GENOMIC DNA]</scope>
    <source>
        <strain evidence="2 3">Pla123a</strain>
    </source>
</reference>
<dbReference type="OrthoDB" id="3429251at2"/>